<feature type="transmembrane region" description="Helical" evidence="1">
    <location>
        <begin position="243"/>
        <end position="266"/>
    </location>
</feature>
<organism evidence="2 3">
    <name type="scientific">Neobacillus mesonae</name>
    <dbReference type="NCBI Taxonomy" id="1193713"/>
    <lineage>
        <taxon>Bacteria</taxon>
        <taxon>Bacillati</taxon>
        <taxon>Bacillota</taxon>
        <taxon>Bacilli</taxon>
        <taxon>Bacillales</taxon>
        <taxon>Bacillaceae</taxon>
        <taxon>Neobacillus</taxon>
    </lineage>
</organism>
<dbReference type="Proteomes" id="UP000282892">
    <property type="component" value="Chromosome"/>
</dbReference>
<dbReference type="AlphaFoldDB" id="A0A3T0HX35"/>
<proteinExistence type="predicted"/>
<dbReference type="OrthoDB" id="9767931at2"/>
<reference evidence="2 3" key="1">
    <citation type="submission" date="2017-07" db="EMBL/GenBank/DDBJ databases">
        <title>The complete genome sequence of Bacillus mesonae strain H20-5, an efficient strain improving plant abiotic stress resistance.</title>
        <authorList>
            <person name="Kim S.Y."/>
            <person name="Song H."/>
            <person name="Sang M.K."/>
            <person name="Weon H.-Y."/>
            <person name="Song J."/>
        </authorList>
    </citation>
    <scope>NUCLEOTIDE SEQUENCE [LARGE SCALE GENOMIC DNA]</scope>
    <source>
        <strain evidence="2 3">H20-5</strain>
    </source>
</reference>
<dbReference type="STRING" id="1193713.GCA_001636315_04570"/>
<evidence type="ECO:0000313" key="3">
    <source>
        <dbReference type="Proteomes" id="UP000282892"/>
    </source>
</evidence>
<keyword evidence="1" id="KW-0472">Membrane</keyword>
<evidence type="ECO:0000256" key="1">
    <source>
        <dbReference type="SAM" id="Phobius"/>
    </source>
</evidence>
<keyword evidence="1" id="KW-1133">Transmembrane helix</keyword>
<feature type="transmembrane region" description="Helical" evidence="1">
    <location>
        <begin position="354"/>
        <end position="372"/>
    </location>
</feature>
<keyword evidence="3" id="KW-1185">Reference proteome</keyword>
<feature type="transmembrane region" description="Helical" evidence="1">
    <location>
        <begin position="321"/>
        <end position="342"/>
    </location>
</feature>
<keyword evidence="1" id="KW-0812">Transmembrane</keyword>
<sequence>MEIKISKSDWLFLFTCLLLGIVAEESFFRSEIGISYMVFIFGFYAVFFFRYRRFSFTHQRIGYLILCTIWLLAAGFFLNDNVLFHLLNILVIPGLVIFHLVLVTSPKNSRWAQPLFVLYLFSRIFEMFKYNTGFARAASKRLKQGRDEDKLLVWKKIALGIAISLPVLIIVLTLLMSADSQFERIIGGIPDWFRVIDAESFIRLIIILIYTSAFFGFMQVLFHKQIQVIQQEVKESAGVLDAIITITVLVLINAVYVLFTMVQFKYFFGGQLQGDFTYAEYARKGFFELLFVTLINLSILVAALTLVRFTSKTIKRLTQSLLTILVLVSSVMLCSAFLRLSMYEDAYGFTLTRVLAHTFMVFLAVIFTYTLVKIWFEKLSLFHFYFIASLLFYTAVTVLDVNQIVVGENIQRFEKTGKIDVQYLNSLSYTGVLGLIELYEKNKSIPGLQTVLQENKEEKLSSEYPWQSYNLQRERAIKALKKLDLN</sequence>
<feature type="transmembrane region" description="Helical" evidence="1">
    <location>
        <begin position="201"/>
        <end position="222"/>
    </location>
</feature>
<feature type="transmembrane region" description="Helical" evidence="1">
    <location>
        <begin position="157"/>
        <end position="178"/>
    </location>
</feature>
<dbReference type="InterPro" id="IPR025291">
    <property type="entry name" value="DUF4153"/>
</dbReference>
<accession>A0A3T0HX35</accession>
<dbReference type="RefSeq" id="WP_066396963.1">
    <property type="nucleotide sequence ID" value="NZ_CP022572.1"/>
</dbReference>
<name>A0A3T0HX35_9BACI</name>
<protein>
    <submittedName>
        <fullName evidence="2">DUF4173 domain-containing protein</fullName>
    </submittedName>
</protein>
<feature type="transmembrane region" description="Helical" evidence="1">
    <location>
        <begin position="286"/>
        <end position="309"/>
    </location>
</feature>
<feature type="transmembrane region" description="Helical" evidence="1">
    <location>
        <begin position="84"/>
        <end position="103"/>
    </location>
</feature>
<evidence type="ECO:0000313" key="2">
    <source>
        <dbReference type="EMBL" id="AZU61714.1"/>
    </source>
</evidence>
<gene>
    <name evidence="2" type="ORF">CHR53_10735</name>
</gene>
<feature type="transmembrane region" description="Helical" evidence="1">
    <location>
        <begin position="379"/>
        <end position="399"/>
    </location>
</feature>
<dbReference type="KEGG" id="nmk:CHR53_10735"/>
<dbReference type="EMBL" id="CP022572">
    <property type="protein sequence ID" value="AZU61714.1"/>
    <property type="molecule type" value="Genomic_DNA"/>
</dbReference>
<dbReference type="Pfam" id="PF13687">
    <property type="entry name" value="DUF4153"/>
    <property type="match status" value="1"/>
</dbReference>
<feature type="transmembrane region" description="Helical" evidence="1">
    <location>
        <begin position="61"/>
        <end position="78"/>
    </location>
</feature>
<feature type="transmembrane region" description="Helical" evidence="1">
    <location>
        <begin position="33"/>
        <end position="49"/>
    </location>
</feature>